<dbReference type="FunFam" id="1.10.1050.10:FF:000001">
    <property type="entry name" value="30S ribosomal protein S4"/>
    <property type="match status" value="1"/>
</dbReference>
<evidence type="ECO:0000256" key="2">
    <source>
        <dbReference type="ARBA" id="ARBA00022730"/>
    </source>
</evidence>
<dbReference type="STRING" id="742823.HMPREF9465_00766"/>
<gene>
    <name evidence="7" type="primary">rpsD</name>
    <name evidence="12" type="ORF">HMPREF9465_00766</name>
</gene>
<dbReference type="EMBL" id="ADMG01000019">
    <property type="protein sequence ID" value="EKB31608.1"/>
    <property type="molecule type" value="Genomic_DNA"/>
</dbReference>
<dbReference type="CDD" id="cd00165">
    <property type="entry name" value="S4"/>
    <property type="match status" value="1"/>
</dbReference>
<dbReference type="InterPro" id="IPR002942">
    <property type="entry name" value="S4_RNA-bd"/>
</dbReference>
<dbReference type="InterPro" id="IPR005709">
    <property type="entry name" value="Ribosomal_uS4_bac-type"/>
</dbReference>
<dbReference type="PROSITE" id="PS00632">
    <property type="entry name" value="RIBOSOMAL_S4"/>
    <property type="match status" value="1"/>
</dbReference>
<protein>
    <recommendedName>
        <fullName evidence="6 7">Small ribosomal subunit protein uS4</fullName>
    </recommendedName>
</protein>
<dbReference type="eggNOG" id="COG0522">
    <property type="taxonomic scope" value="Bacteria"/>
</dbReference>
<dbReference type="Gene3D" id="1.10.1050.10">
    <property type="entry name" value="Ribosomal Protein S4 Delta 41, Chain A, domain 1"/>
    <property type="match status" value="1"/>
</dbReference>
<dbReference type="GO" id="GO:0015935">
    <property type="term" value="C:small ribosomal subunit"/>
    <property type="evidence" value="ECO:0007669"/>
    <property type="project" value="InterPro"/>
</dbReference>
<dbReference type="GO" id="GO:0042274">
    <property type="term" value="P:ribosomal small subunit biogenesis"/>
    <property type="evidence" value="ECO:0007669"/>
    <property type="project" value="TreeGrafter"/>
</dbReference>
<accession>K1JYB1</accession>
<evidence type="ECO:0000313" key="12">
    <source>
        <dbReference type="EMBL" id="EKB31608.1"/>
    </source>
</evidence>
<comment type="caution">
    <text evidence="12">The sequence shown here is derived from an EMBL/GenBank/DDBJ whole genome shotgun (WGS) entry which is preliminary data.</text>
</comment>
<keyword evidence="5 7" id="KW-0687">Ribonucleoprotein</keyword>
<keyword evidence="2 7" id="KW-0699">rRNA-binding</keyword>
<dbReference type="SUPFAM" id="SSF55174">
    <property type="entry name" value="Alpha-L RNA-binding motif"/>
    <property type="match status" value="1"/>
</dbReference>
<evidence type="ECO:0000256" key="9">
    <source>
        <dbReference type="SAM" id="MobiDB-lite"/>
    </source>
</evidence>
<dbReference type="HOGENOM" id="CLU_092403_0_2_4"/>
<keyword evidence="4 7" id="KW-0689">Ribosomal protein</keyword>
<dbReference type="Pfam" id="PF01479">
    <property type="entry name" value="S4"/>
    <property type="match status" value="1"/>
</dbReference>
<dbReference type="InterPro" id="IPR022801">
    <property type="entry name" value="Ribosomal_uS4"/>
</dbReference>
<organism evidence="12 13">
    <name type="scientific">Sutterella wadsworthensis 2_1_59BFAA</name>
    <dbReference type="NCBI Taxonomy" id="742823"/>
    <lineage>
        <taxon>Bacteria</taxon>
        <taxon>Pseudomonadati</taxon>
        <taxon>Pseudomonadota</taxon>
        <taxon>Betaproteobacteria</taxon>
        <taxon>Burkholderiales</taxon>
        <taxon>Sutterellaceae</taxon>
        <taxon>Sutterella</taxon>
    </lineage>
</organism>
<dbReference type="SMART" id="SM00363">
    <property type="entry name" value="S4"/>
    <property type="match status" value="1"/>
</dbReference>
<dbReference type="OrthoDB" id="9803672at2"/>
<evidence type="ECO:0000256" key="6">
    <source>
        <dbReference type="ARBA" id="ARBA00035254"/>
    </source>
</evidence>
<dbReference type="NCBIfam" id="NF003717">
    <property type="entry name" value="PRK05327.1"/>
    <property type="match status" value="1"/>
</dbReference>
<feature type="region of interest" description="Disordered" evidence="9">
    <location>
        <begin position="29"/>
        <end position="54"/>
    </location>
</feature>
<dbReference type="InterPro" id="IPR018079">
    <property type="entry name" value="Ribosomal_uS4_CS"/>
</dbReference>
<evidence type="ECO:0000256" key="8">
    <source>
        <dbReference type="RuleBase" id="RU003699"/>
    </source>
</evidence>
<reference evidence="12 13" key="1">
    <citation type="submission" date="2012-05" db="EMBL/GenBank/DDBJ databases">
        <title>The Genome Sequence of Sutterella wadsworthensis 2_1_59BFAA.</title>
        <authorList>
            <consortium name="The Broad Institute Genome Sequencing Platform"/>
            <person name="Earl A."/>
            <person name="Ward D."/>
            <person name="Feldgarden M."/>
            <person name="Gevers D."/>
            <person name="Daigneault M."/>
            <person name="Strauss J."/>
            <person name="Allen-Vercoe E."/>
            <person name="Walker B."/>
            <person name="Young S.K."/>
            <person name="Zeng Q."/>
            <person name="Gargeya S."/>
            <person name="Fitzgerald M."/>
            <person name="Haas B."/>
            <person name="Abouelleil A."/>
            <person name="Alvarado L."/>
            <person name="Arachchi H.M."/>
            <person name="Berlin A.M."/>
            <person name="Chapman S.B."/>
            <person name="Goldberg J."/>
            <person name="Griggs A."/>
            <person name="Gujja S."/>
            <person name="Hansen M."/>
            <person name="Howarth C."/>
            <person name="Imamovic A."/>
            <person name="Larimer J."/>
            <person name="McCowen C."/>
            <person name="Montmayeur A."/>
            <person name="Murphy C."/>
            <person name="Neiman D."/>
            <person name="Pearson M."/>
            <person name="Priest M."/>
            <person name="Roberts A."/>
            <person name="Saif S."/>
            <person name="Shea T."/>
            <person name="Sisk P."/>
            <person name="Sykes S."/>
            <person name="Wortman J."/>
            <person name="Nusbaum C."/>
            <person name="Birren B."/>
        </authorList>
    </citation>
    <scope>NUCLEOTIDE SEQUENCE [LARGE SCALE GENOMIC DNA]</scope>
    <source>
        <strain evidence="12 13">2_1_59BFAA</strain>
    </source>
</reference>
<dbReference type="SMART" id="SM01390">
    <property type="entry name" value="Ribosomal_S4"/>
    <property type="match status" value="1"/>
</dbReference>
<dbReference type="PANTHER" id="PTHR11831">
    <property type="entry name" value="30S 40S RIBOSOMAL PROTEIN"/>
    <property type="match status" value="1"/>
</dbReference>
<evidence type="ECO:0000256" key="5">
    <source>
        <dbReference type="ARBA" id="ARBA00023274"/>
    </source>
</evidence>
<dbReference type="RefSeq" id="WP_005434301.1">
    <property type="nucleotide sequence ID" value="NZ_JH815514.1"/>
</dbReference>
<evidence type="ECO:0000256" key="1">
    <source>
        <dbReference type="ARBA" id="ARBA00007465"/>
    </source>
</evidence>
<dbReference type="GO" id="GO:0006412">
    <property type="term" value="P:translation"/>
    <property type="evidence" value="ECO:0007669"/>
    <property type="project" value="UniProtKB-UniRule"/>
</dbReference>
<evidence type="ECO:0000256" key="7">
    <source>
        <dbReference type="HAMAP-Rule" id="MF_01306"/>
    </source>
</evidence>
<comment type="similarity">
    <text evidence="1 7 8">Belongs to the universal ribosomal protein uS4 family.</text>
</comment>
<feature type="domain" description="RNA-binding S4" evidence="10">
    <location>
        <begin position="98"/>
        <end position="162"/>
    </location>
</feature>
<dbReference type="FunFam" id="3.10.290.10:FF:000001">
    <property type="entry name" value="30S ribosomal protein S4"/>
    <property type="match status" value="1"/>
</dbReference>
<comment type="subunit">
    <text evidence="7">Part of the 30S ribosomal subunit. Contacts protein S5. The interaction surface between S4 and S5 is involved in control of translational fidelity.</text>
</comment>
<dbReference type="GO" id="GO:0019843">
    <property type="term" value="F:rRNA binding"/>
    <property type="evidence" value="ECO:0007669"/>
    <property type="project" value="UniProtKB-UniRule"/>
</dbReference>
<dbReference type="AlphaFoldDB" id="K1JYB1"/>
<evidence type="ECO:0000256" key="3">
    <source>
        <dbReference type="ARBA" id="ARBA00022884"/>
    </source>
</evidence>
<dbReference type="HAMAP" id="MF_01306_B">
    <property type="entry name" value="Ribosomal_uS4_B"/>
    <property type="match status" value="1"/>
</dbReference>
<name>K1JYB1_9BURK</name>
<comment type="function">
    <text evidence="7">One of the primary rRNA binding proteins, it binds directly to 16S rRNA where it nucleates assembly of the body of the 30S subunit.</text>
</comment>
<comment type="function">
    <text evidence="7">With S5 and S12 plays an important role in translational accuracy.</text>
</comment>
<feature type="domain" description="Small ribosomal subunit protein uS4 N-terminal" evidence="11">
    <location>
        <begin position="3"/>
        <end position="97"/>
    </location>
</feature>
<dbReference type="PANTHER" id="PTHR11831:SF4">
    <property type="entry name" value="SMALL RIBOSOMAL SUBUNIT PROTEIN US4M"/>
    <property type="match status" value="1"/>
</dbReference>
<dbReference type="InterPro" id="IPR036986">
    <property type="entry name" value="S4_RNA-bd_sf"/>
</dbReference>
<keyword evidence="3 7" id="KW-0694">RNA-binding</keyword>
<dbReference type="Gene3D" id="3.10.290.10">
    <property type="entry name" value="RNA-binding S4 domain"/>
    <property type="match status" value="1"/>
</dbReference>
<proteinExistence type="inferred from homology"/>
<dbReference type="PATRIC" id="fig|742823.3.peg.769"/>
<dbReference type="NCBIfam" id="TIGR01017">
    <property type="entry name" value="rpsD_bact"/>
    <property type="match status" value="1"/>
</dbReference>
<keyword evidence="13" id="KW-1185">Reference proteome</keyword>
<sequence length="208" mass="23382">MARYLGPKLKLSRREGIDLNLKSARRSFESKVKDAGSKPGQHGKISGARTSDYGAQMRETQKAKRLYGVLERQFRRYFAEAERITGNTGENLLALLESRLDNVVYRMGFGSTRAEARQVVSHGAILVNGKKVNIPSYHVKPGDVISVREKAQKQARIAEALELAQQNGFPGWVSVEPKKFEGTFKNVPARDEIAYEINEALIVERYSR</sequence>
<evidence type="ECO:0000256" key="4">
    <source>
        <dbReference type="ARBA" id="ARBA00022980"/>
    </source>
</evidence>
<dbReference type="InterPro" id="IPR001912">
    <property type="entry name" value="Ribosomal_uS4_N"/>
</dbReference>
<evidence type="ECO:0000259" key="10">
    <source>
        <dbReference type="SMART" id="SM00363"/>
    </source>
</evidence>
<dbReference type="GO" id="GO:0003735">
    <property type="term" value="F:structural constituent of ribosome"/>
    <property type="evidence" value="ECO:0007669"/>
    <property type="project" value="InterPro"/>
</dbReference>
<dbReference type="Proteomes" id="UP000005835">
    <property type="component" value="Unassembled WGS sequence"/>
</dbReference>
<evidence type="ECO:0000259" key="11">
    <source>
        <dbReference type="SMART" id="SM01390"/>
    </source>
</evidence>
<evidence type="ECO:0000313" key="13">
    <source>
        <dbReference type="Proteomes" id="UP000005835"/>
    </source>
</evidence>
<dbReference type="PROSITE" id="PS50889">
    <property type="entry name" value="S4"/>
    <property type="match status" value="1"/>
</dbReference>
<dbReference type="Pfam" id="PF00163">
    <property type="entry name" value="Ribosomal_S4"/>
    <property type="match status" value="1"/>
</dbReference>